<protein>
    <submittedName>
        <fullName evidence="1">Uncharacterized protein</fullName>
    </submittedName>
</protein>
<evidence type="ECO:0000313" key="2">
    <source>
        <dbReference type="Proteomes" id="UP000187209"/>
    </source>
</evidence>
<sequence length="83" mass="9287">MGCVVCKTGLEKRKKTFTDLDPERSNKDYKRISLTKVLYYSAGTKTYKVNIFSEDIDASEKGSIIQSATRFEPKQLSGSKQGA</sequence>
<gene>
    <name evidence="1" type="ORF">SteCoe_17470</name>
</gene>
<accession>A0A1R2BYV5</accession>
<evidence type="ECO:0000313" key="1">
    <source>
        <dbReference type="EMBL" id="OMJ81983.1"/>
    </source>
</evidence>
<dbReference type="Proteomes" id="UP000187209">
    <property type="component" value="Unassembled WGS sequence"/>
</dbReference>
<dbReference type="EMBL" id="MPUH01000359">
    <property type="protein sequence ID" value="OMJ81983.1"/>
    <property type="molecule type" value="Genomic_DNA"/>
</dbReference>
<organism evidence="1 2">
    <name type="scientific">Stentor coeruleus</name>
    <dbReference type="NCBI Taxonomy" id="5963"/>
    <lineage>
        <taxon>Eukaryota</taxon>
        <taxon>Sar</taxon>
        <taxon>Alveolata</taxon>
        <taxon>Ciliophora</taxon>
        <taxon>Postciliodesmatophora</taxon>
        <taxon>Heterotrichea</taxon>
        <taxon>Heterotrichida</taxon>
        <taxon>Stentoridae</taxon>
        <taxon>Stentor</taxon>
    </lineage>
</organism>
<keyword evidence="2" id="KW-1185">Reference proteome</keyword>
<dbReference type="AlphaFoldDB" id="A0A1R2BYV5"/>
<comment type="caution">
    <text evidence="1">The sequence shown here is derived from an EMBL/GenBank/DDBJ whole genome shotgun (WGS) entry which is preliminary data.</text>
</comment>
<proteinExistence type="predicted"/>
<reference evidence="1 2" key="1">
    <citation type="submission" date="2016-11" db="EMBL/GenBank/DDBJ databases">
        <title>The macronuclear genome of Stentor coeruleus: a giant cell with tiny introns.</title>
        <authorList>
            <person name="Slabodnick M."/>
            <person name="Ruby J.G."/>
            <person name="Reiff S.B."/>
            <person name="Swart E.C."/>
            <person name="Gosai S."/>
            <person name="Prabakaran S."/>
            <person name="Witkowska E."/>
            <person name="Larue G.E."/>
            <person name="Fisher S."/>
            <person name="Freeman R.M."/>
            <person name="Gunawardena J."/>
            <person name="Chu W."/>
            <person name="Stover N.A."/>
            <person name="Gregory B.D."/>
            <person name="Nowacki M."/>
            <person name="Derisi J."/>
            <person name="Roy S.W."/>
            <person name="Marshall W.F."/>
            <person name="Sood P."/>
        </authorList>
    </citation>
    <scope>NUCLEOTIDE SEQUENCE [LARGE SCALE GENOMIC DNA]</scope>
    <source>
        <strain evidence="1">WM001</strain>
    </source>
</reference>
<name>A0A1R2BYV5_9CILI</name>